<dbReference type="SMART" id="SM00903">
    <property type="entry name" value="Flavin_Reduct"/>
    <property type="match status" value="1"/>
</dbReference>
<dbReference type="OrthoDB" id="6401628at2"/>
<evidence type="ECO:0000256" key="1">
    <source>
        <dbReference type="ARBA" id="ARBA00023002"/>
    </source>
</evidence>
<name>A0A059US52_PSEPU</name>
<gene>
    <name evidence="2" type="ORF">EFK07_01405</name>
</gene>
<dbReference type="Gene3D" id="2.30.110.10">
    <property type="entry name" value="Electron Transport, Fmn-binding Protein, Chain A"/>
    <property type="match status" value="1"/>
</dbReference>
<organism evidence="2 3">
    <name type="scientific">Pseudomonas putida</name>
    <name type="common">Arthrobacter siderocapsulatus</name>
    <dbReference type="NCBI Taxonomy" id="303"/>
    <lineage>
        <taxon>Bacteria</taxon>
        <taxon>Pseudomonadati</taxon>
        <taxon>Pseudomonadota</taxon>
        <taxon>Gammaproteobacteria</taxon>
        <taxon>Pseudomonadales</taxon>
        <taxon>Pseudomonadaceae</taxon>
        <taxon>Pseudomonas</taxon>
    </lineage>
</organism>
<dbReference type="PANTHER" id="PTHR30466:SF1">
    <property type="entry name" value="FMN REDUCTASE (NADH) RUTF"/>
    <property type="match status" value="1"/>
</dbReference>
<accession>A0A059US52</accession>
<dbReference type="RefSeq" id="WP_013972329.1">
    <property type="nucleotide sequence ID" value="NZ_CP007620.1"/>
</dbReference>
<dbReference type="Pfam" id="PF01613">
    <property type="entry name" value="Flavin_Reduct"/>
    <property type="match status" value="1"/>
</dbReference>
<dbReference type="AlphaFoldDB" id="A0A059US52"/>
<dbReference type="EMBL" id="RJAI01000002">
    <property type="protein sequence ID" value="RNF94012.1"/>
    <property type="molecule type" value="Genomic_DNA"/>
</dbReference>
<dbReference type="InterPro" id="IPR050268">
    <property type="entry name" value="NADH-dep_flavin_reductase"/>
</dbReference>
<dbReference type="GO" id="GO:0042602">
    <property type="term" value="F:riboflavin reductase (NADPH) activity"/>
    <property type="evidence" value="ECO:0007669"/>
    <property type="project" value="TreeGrafter"/>
</dbReference>
<protein>
    <submittedName>
        <fullName evidence="2">Flavin reductase</fullName>
    </submittedName>
</protein>
<sequence>MSQVQLKAPIEAAGIDLQVFKDAMADFPAAVTIITTWDDNGQPVGATLSAVSSLSASPPMMLACFDRKSKTLEYLKAGKPFLIHVLGEGQEELAMLFAGKSTDKFAAVSWHRGELGLPTLSDANCALACEVADVLPGGDHLIVTGHIRHIDHNREQLPLLYHRRKMFGVPQQAAQA</sequence>
<dbReference type="GO" id="GO:0010181">
    <property type="term" value="F:FMN binding"/>
    <property type="evidence" value="ECO:0007669"/>
    <property type="project" value="InterPro"/>
</dbReference>
<dbReference type="InterPro" id="IPR012349">
    <property type="entry name" value="Split_barrel_FMN-bd"/>
</dbReference>
<evidence type="ECO:0000313" key="2">
    <source>
        <dbReference type="EMBL" id="RNF94012.1"/>
    </source>
</evidence>
<comment type="caution">
    <text evidence="2">The sequence shown here is derived from an EMBL/GenBank/DDBJ whole genome shotgun (WGS) entry which is preliminary data.</text>
</comment>
<evidence type="ECO:0000313" key="3">
    <source>
        <dbReference type="Proteomes" id="UP000278162"/>
    </source>
</evidence>
<dbReference type="Proteomes" id="UP000278162">
    <property type="component" value="Unassembled WGS sequence"/>
</dbReference>
<proteinExistence type="predicted"/>
<dbReference type="KEGG" id="ppud:DW66_2645"/>
<dbReference type="PANTHER" id="PTHR30466">
    <property type="entry name" value="FLAVIN REDUCTASE"/>
    <property type="match status" value="1"/>
</dbReference>
<reference evidence="2 3" key="1">
    <citation type="submission" date="2018-10" db="EMBL/GenBank/DDBJ databases">
        <title>An outbreak of IMP-63 producing strain in France.</title>
        <authorList>
            <person name="Bour M."/>
            <person name="Liapis E."/>
            <person name="Plesiat P."/>
        </authorList>
    </citation>
    <scope>NUCLEOTIDE SEQUENCE [LARGE SCALE GENOMIC DNA]</scope>
    <source>
        <strain evidence="2 3">12917</strain>
    </source>
</reference>
<keyword evidence="1" id="KW-0560">Oxidoreductase</keyword>
<dbReference type="InterPro" id="IPR002563">
    <property type="entry name" value="Flavin_Rdtase-like_dom"/>
</dbReference>
<dbReference type="SUPFAM" id="SSF50475">
    <property type="entry name" value="FMN-binding split barrel"/>
    <property type="match status" value="1"/>
</dbReference>